<dbReference type="Pfam" id="PF00610">
    <property type="entry name" value="DEP"/>
    <property type="match status" value="1"/>
</dbReference>
<dbReference type="EMBL" id="JAUIZM010000004">
    <property type="protein sequence ID" value="KAK1387206.1"/>
    <property type="molecule type" value="Genomic_DNA"/>
</dbReference>
<dbReference type="AlphaFoldDB" id="A0AAD8ILR4"/>
<reference evidence="3" key="2">
    <citation type="submission" date="2023-05" db="EMBL/GenBank/DDBJ databases">
        <authorList>
            <person name="Schelkunov M.I."/>
        </authorList>
    </citation>
    <scope>NUCLEOTIDE SEQUENCE</scope>
    <source>
        <strain evidence="3">Hsosn_3</strain>
        <tissue evidence="3">Leaf</tissue>
    </source>
</reference>
<dbReference type="InterPro" id="IPR036249">
    <property type="entry name" value="Thioredoxin-like_sf"/>
</dbReference>
<dbReference type="PANTHER" id="PTHR46361">
    <property type="entry name" value="ELECTRON CARRIER/ PROTEIN DISULFIDE OXIDOREDUCTASE"/>
    <property type="match status" value="1"/>
</dbReference>
<evidence type="ECO:0000256" key="1">
    <source>
        <dbReference type="SAM" id="MobiDB-lite"/>
    </source>
</evidence>
<feature type="domain" description="DEP" evidence="2">
    <location>
        <begin position="361"/>
        <end position="435"/>
    </location>
</feature>
<dbReference type="SMART" id="SM00049">
    <property type="entry name" value="DEP"/>
    <property type="match status" value="1"/>
</dbReference>
<dbReference type="InterPro" id="IPR006869">
    <property type="entry name" value="DUF547"/>
</dbReference>
<dbReference type="InterPro" id="IPR036388">
    <property type="entry name" value="WH-like_DNA-bd_sf"/>
</dbReference>
<dbReference type="Proteomes" id="UP001237642">
    <property type="component" value="Unassembled WGS sequence"/>
</dbReference>
<dbReference type="Gene3D" id="1.10.10.10">
    <property type="entry name" value="Winged helix-like DNA-binding domain superfamily/Winged helix DNA-binding domain"/>
    <property type="match status" value="1"/>
</dbReference>
<accession>A0AAD8ILR4</accession>
<dbReference type="InterPro" id="IPR036390">
    <property type="entry name" value="WH_DNA-bd_sf"/>
</dbReference>
<protein>
    <submittedName>
        <fullName evidence="3">DEP domain-containing protein</fullName>
    </submittedName>
</protein>
<dbReference type="Gene3D" id="3.40.30.10">
    <property type="entry name" value="Glutaredoxin"/>
    <property type="match status" value="1"/>
</dbReference>
<evidence type="ECO:0000313" key="4">
    <source>
        <dbReference type="Proteomes" id="UP001237642"/>
    </source>
</evidence>
<dbReference type="CDD" id="cd04371">
    <property type="entry name" value="DEP"/>
    <property type="match status" value="1"/>
</dbReference>
<keyword evidence="4" id="KW-1185">Reference proteome</keyword>
<dbReference type="Pfam" id="PF00462">
    <property type="entry name" value="Glutaredoxin"/>
    <property type="match status" value="1"/>
</dbReference>
<reference evidence="3" key="1">
    <citation type="submission" date="2023-02" db="EMBL/GenBank/DDBJ databases">
        <title>Genome of toxic invasive species Heracleum sosnowskyi carries increased number of genes despite the absence of recent whole-genome duplications.</title>
        <authorList>
            <person name="Schelkunov M."/>
            <person name="Shtratnikova V."/>
            <person name="Makarenko M."/>
            <person name="Klepikova A."/>
            <person name="Omelchenko D."/>
            <person name="Novikova G."/>
            <person name="Obukhova E."/>
            <person name="Bogdanov V."/>
            <person name="Penin A."/>
            <person name="Logacheva M."/>
        </authorList>
    </citation>
    <scope>NUCLEOTIDE SEQUENCE</scope>
    <source>
        <strain evidence="3">Hsosn_3</strain>
        <tissue evidence="3">Leaf</tissue>
    </source>
</reference>
<comment type="caution">
    <text evidence="3">The sequence shown here is derived from an EMBL/GenBank/DDBJ whole genome shotgun (WGS) entry which is preliminary data.</text>
</comment>
<evidence type="ECO:0000313" key="3">
    <source>
        <dbReference type="EMBL" id="KAK1387206.1"/>
    </source>
</evidence>
<dbReference type="SUPFAM" id="SSF52833">
    <property type="entry name" value="Thioredoxin-like"/>
    <property type="match status" value="1"/>
</dbReference>
<evidence type="ECO:0000259" key="2">
    <source>
        <dbReference type="PROSITE" id="PS50186"/>
    </source>
</evidence>
<organism evidence="3 4">
    <name type="scientific">Heracleum sosnowskyi</name>
    <dbReference type="NCBI Taxonomy" id="360622"/>
    <lineage>
        <taxon>Eukaryota</taxon>
        <taxon>Viridiplantae</taxon>
        <taxon>Streptophyta</taxon>
        <taxon>Embryophyta</taxon>
        <taxon>Tracheophyta</taxon>
        <taxon>Spermatophyta</taxon>
        <taxon>Magnoliopsida</taxon>
        <taxon>eudicotyledons</taxon>
        <taxon>Gunneridae</taxon>
        <taxon>Pentapetalae</taxon>
        <taxon>asterids</taxon>
        <taxon>campanulids</taxon>
        <taxon>Apiales</taxon>
        <taxon>Apiaceae</taxon>
        <taxon>Apioideae</taxon>
        <taxon>apioid superclade</taxon>
        <taxon>Tordylieae</taxon>
        <taxon>Tordyliinae</taxon>
        <taxon>Heracleum</taxon>
    </lineage>
</organism>
<dbReference type="GO" id="GO:0035556">
    <property type="term" value="P:intracellular signal transduction"/>
    <property type="evidence" value="ECO:0007669"/>
    <property type="project" value="InterPro"/>
</dbReference>
<name>A0AAD8ILR4_9APIA</name>
<feature type="region of interest" description="Disordered" evidence="1">
    <location>
        <begin position="94"/>
        <end position="157"/>
    </location>
</feature>
<gene>
    <name evidence="3" type="ORF">POM88_015384</name>
</gene>
<dbReference type="PROSITE" id="PS51354">
    <property type="entry name" value="GLUTAREDOXIN_2"/>
    <property type="match status" value="1"/>
</dbReference>
<dbReference type="InterPro" id="IPR002109">
    <property type="entry name" value="Glutaredoxin"/>
</dbReference>
<dbReference type="InterPro" id="IPR000591">
    <property type="entry name" value="DEP_dom"/>
</dbReference>
<dbReference type="SUPFAM" id="SSF46785">
    <property type="entry name" value="Winged helix' DNA-binding domain"/>
    <property type="match status" value="1"/>
</dbReference>
<dbReference type="Pfam" id="PF04784">
    <property type="entry name" value="DUF547"/>
    <property type="match status" value="1"/>
</dbReference>
<dbReference type="PROSITE" id="PS50186">
    <property type="entry name" value="DEP"/>
    <property type="match status" value="1"/>
</dbReference>
<proteinExistence type="predicted"/>
<sequence length="710" mass="80895">MTQLKFSNGGADSSVSAAHISGDAKIVPLDENLLVRSINQISNIKINGGEKTEKVDRRFFQDDIFSEKIYDHVDSCSEDDDFCEKIDEKLSFTSSEDSDERFSTNDSNGNDDGKKLKGGYGEVQIIIPPNSQLPRPEAPPGVTMNESESELEKGDVSGETETSWKYFLEKSSSLSSAITKRLYSYTDNNLNTSDSDRENSDGDLEKNLRLKKVSEFLSGVKLVVNSKSNDEDDDHDKTTGFRGRITFFSKSNCRDCTAVRSFFREKNLRYVEINIDVFPLRKKELIERTGCLSVPHLFFNEKSIGGLVALNSLRNSGMLEEKLMELLSEKCPDTAPVVPVYGIDDPEEDDMDEMVEIVRVLRQTLFIQDRVMKMKMIRNCFCGAEMVNKILKHYAGLERLEAVEIGKQLARKHFIHHVFGENDFEDGNHYYRFLEHEPFIVRCFNYQVSINDSEPKAAVGISQRLTKLMFAILESYASEDRQHLNYTAISTSEELRRYVNLVKDLHRVDLLSLSAEERLAFFLNLYNAMVIHAVIKVGHPAGMVDRRSFNNDFLYVIGGQPYSLGEIKHGILRSNRRVPYSLVKSFGAGDKRLALTLPKVNPSIHFGLCDATRSSPVVRFFTPQGVDSELRYATREFFKRDGIEVDLEKRTVYLTRIITWFNVDFGQEKEILQWLMKYLDATEAGLLTHLLEDGGPVNIVYQDYDWSVNS</sequence>
<dbReference type="PANTHER" id="PTHR46361:SF1">
    <property type="entry name" value="F26K24.21 PROTEIN"/>
    <property type="match status" value="1"/>
</dbReference>